<dbReference type="Proteomes" id="UP001595965">
    <property type="component" value="Unassembled WGS sequence"/>
</dbReference>
<organism evidence="7 8">
    <name type="scientific">Citricoccus alkalitolerans</name>
    <dbReference type="NCBI Taxonomy" id="246603"/>
    <lineage>
        <taxon>Bacteria</taxon>
        <taxon>Bacillati</taxon>
        <taxon>Actinomycetota</taxon>
        <taxon>Actinomycetes</taxon>
        <taxon>Micrococcales</taxon>
        <taxon>Micrococcaceae</taxon>
        <taxon>Citricoccus</taxon>
    </lineage>
</organism>
<evidence type="ECO:0000256" key="1">
    <source>
        <dbReference type="ARBA" id="ARBA00004651"/>
    </source>
</evidence>
<keyword evidence="4 6" id="KW-1133">Transmembrane helix</keyword>
<dbReference type="EMBL" id="JBHSEN010000001">
    <property type="protein sequence ID" value="MFC4429107.1"/>
    <property type="molecule type" value="Genomic_DNA"/>
</dbReference>
<protein>
    <submittedName>
        <fullName evidence="7">LysE/ArgO family amino acid transporter</fullName>
    </submittedName>
</protein>
<evidence type="ECO:0000256" key="2">
    <source>
        <dbReference type="ARBA" id="ARBA00022475"/>
    </source>
</evidence>
<accession>A0ABV8XWZ8</accession>
<feature type="transmembrane region" description="Helical" evidence="6">
    <location>
        <begin position="213"/>
        <end position="237"/>
    </location>
</feature>
<evidence type="ECO:0000313" key="7">
    <source>
        <dbReference type="EMBL" id="MFC4429107.1"/>
    </source>
</evidence>
<feature type="transmembrane region" description="Helical" evidence="6">
    <location>
        <begin position="172"/>
        <end position="193"/>
    </location>
</feature>
<proteinExistence type="predicted"/>
<dbReference type="PANTHER" id="PTHR30086">
    <property type="entry name" value="ARGININE EXPORTER PROTEIN ARGO"/>
    <property type="match status" value="1"/>
</dbReference>
<feature type="transmembrane region" description="Helical" evidence="6">
    <location>
        <begin position="66"/>
        <end position="87"/>
    </location>
</feature>
<evidence type="ECO:0000256" key="3">
    <source>
        <dbReference type="ARBA" id="ARBA00022692"/>
    </source>
</evidence>
<comment type="caution">
    <text evidence="7">The sequence shown here is derived from an EMBL/GenBank/DDBJ whole genome shotgun (WGS) entry which is preliminary data.</text>
</comment>
<evidence type="ECO:0000256" key="5">
    <source>
        <dbReference type="ARBA" id="ARBA00023136"/>
    </source>
</evidence>
<dbReference type="InterPro" id="IPR001123">
    <property type="entry name" value="LeuE-type"/>
</dbReference>
<keyword evidence="2" id="KW-1003">Cell membrane</keyword>
<keyword evidence="3 6" id="KW-0812">Transmembrane</keyword>
<feature type="transmembrane region" description="Helical" evidence="6">
    <location>
        <begin position="249"/>
        <end position="267"/>
    </location>
</feature>
<reference evidence="8" key="1">
    <citation type="journal article" date="2019" name="Int. J. Syst. Evol. Microbiol.">
        <title>The Global Catalogue of Microorganisms (GCM) 10K type strain sequencing project: providing services to taxonomists for standard genome sequencing and annotation.</title>
        <authorList>
            <consortium name="The Broad Institute Genomics Platform"/>
            <consortium name="The Broad Institute Genome Sequencing Center for Infectious Disease"/>
            <person name="Wu L."/>
            <person name="Ma J."/>
        </authorList>
    </citation>
    <scope>NUCLEOTIDE SEQUENCE [LARGE SCALE GENOMIC DNA]</scope>
    <source>
        <strain evidence="8">CGMCC 1.12125</strain>
    </source>
</reference>
<sequence>MTIFLTGLLTCLALIVAIGAQSLFIMRQAIRRDHLFLALAVCLLGDFLLIGAGTVGIGVITERAPWLLEVLKWGGVAYLLWFAYTSFRSAFGNRRRMAVEPDDGTRSGAEAPEERGEPALVGAGAGVGTFSAAGQEARDPQVTGPSTETMAVVSAPSKPSVTLHRDSRPWRALTPALAVVLTALSVSLLNPHAILDTVVMLGTIANSYGAEKWVFAGGALTGSALWFLVLGLGVRALAPLLDTPRTWKIVDIVVGSIMVFIAGSLALG</sequence>
<evidence type="ECO:0000313" key="8">
    <source>
        <dbReference type="Proteomes" id="UP001595965"/>
    </source>
</evidence>
<dbReference type="Pfam" id="PF01810">
    <property type="entry name" value="LysE"/>
    <property type="match status" value="1"/>
</dbReference>
<evidence type="ECO:0000256" key="4">
    <source>
        <dbReference type="ARBA" id="ARBA00022989"/>
    </source>
</evidence>
<evidence type="ECO:0000256" key="6">
    <source>
        <dbReference type="SAM" id="Phobius"/>
    </source>
</evidence>
<name>A0ABV8XWZ8_9MICC</name>
<dbReference type="RefSeq" id="WP_344228943.1">
    <property type="nucleotide sequence ID" value="NZ_BAAALH010000002.1"/>
</dbReference>
<dbReference type="PANTHER" id="PTHR30086:SF20">
    <property type="entry name" value="ARGININE EXPORTER PROTEIN ARGO-RELATED"/>
    <property type="match status" value="1"/>
</dbReference>
<keyword evidence="8" id="KW-1185">Reference proteome</keyword>
<gene>
    <name evidence="7" type="ORF">ACFO0K_05370</name>
</gene>
<feature type="transmembrane region" description="Helical" evidence="6">
    <location>
        <begin position="6"/>
        <end position="24"/>
    </location>
</feature>
<keyword evidence="5 6" id="KW-0472">Membrane</keyword>
<comment type="subcellular location">
    <subcellularLocation>
        <location evidence="1">Cell membrane</location>
        <topology evidence="1">Multi-pass membrane protein</topology>
    </subcellularLocation>
</comment>
<feature type="transmembrane region" description="Helical" evidence="6">
    <location>
        <begin position="36"/>
        <end position="60"/>
    </location>
</feature>